<name>A0A0H1BPS3_9EURO</name>
<proteinExistence type="predicted"/>
<dbReference type="OrthoDB" id="330671at2759"/>
<evidence type="ECO:0000256" key="1">
    <source>
        <dbReference type="SAM" id="MobiDB-lite"/>
    </source>
</evidence>
<reference evidence="3" key="1">
    <citation type="journal article" date="2015" name="PLoS Genet.">
        <title>The dynamic genome and transcriptome of the human fungal pathogen Blastomyces and close relative Emmonsia.</title>
        <authorList>
            <person name="Munoz J.F."/>
            <person name="Gauthier G.M."/>
            <person name="Desjardins C.A."/>
            <person name="Gallo J.E."/>
            <person name="Holder J."/>
            <person name="Sullivan T.D."/>
            <person name="Marty A.J."/>
            <person name="Carmen J.C."/>
            <person name="Chen Z."/>
            <person name="Ding L."/>
            <person name="Gujja S."/>
            <person name="Magrini V."/>
            <person name="Misas E."/>
            <person name="Mitreva M."/>
            <person name="Priest M."/>
            <person name="Saif S."/>
            <person name="Whiston E.A."/>
            <person name="Young S."/>
            <person name="Zeng Q."/>
            <person name="Goldman W.E."/>
            <person name="Mardis E.R."/>
            <person name="Taylor J.W."/>
            <person name="McEwen J.G."/>
            <person name="Clay O.K."/>
            <person name="Klein B.S."/>
            <person name="Cuomo C.A."/>
        </authorList>
    </citation>
    <scope>NUCLEOTIDE SEQUENCE [LARGE SCALE GENOMIC DNA]</scope>
    <source>
        <strain evidence="3">UAMH 139</strain>
    </source>
</reference>
<comment type="caution">
    <text evidence="2">The sequence shown here is derived from an EMBL/GenBank/DDBJ whole genome shotgun (WGS) entry which is preliminary data.</text>
</comment>
<protein>
    <submittedName>
        <fullName evidence="2">Uncharacterized protein</fullName>
    </submittedName>
</protein>
<evidence type="ECO:0000313" key="3">
    <source>
        <dbReference type="Proteomes" id="UP000053573"/>
    </source>
</evidence>
<dbReference type="Proteomes" id="UP000053573">
    <property type="component" value="Unassembled WGS sequence"/>
</dbReference>
<organism evidence="2 3">
    <name type="scientific">Blastomyces silverae</name>
    <dbReference type="NCBI Taxonomy" id="2060906"/>
    <lineage>
        <taxon>Eukaryota</taxon>
        <taxon>Fungi</taxon>
        <taxon>Dikarya</taxon>
        <taxon>Ascomycota</taxon>
        <taxon>Pezizomycotina</taxon>
        <taxon>Eurotiomycetes</taxon>
        <taxon>Eurotiomycetidae</taxon>
        <taxon>Onygenales</taxon>
        <taxon>Ajellomycetaceae</taxon>
        <taxon>Blastomyces</taxon>
    </lineage>
</organism>
<dbReference type="STRING" id="2060906.A0A0H1BPS3"/>
<dbReference type="EMBL" id="LDEV01000279">
    <property type="protein sequence ID" value="KLJ13539.1"/>
    <property type="molecule type" value="Genomic_DNA"/>
</dbReference>
<dbReference type="AlphaFoldDB" id="A0A0H1BPS3"/>
<gene>
    <name evidence="2" type="ORF">EMPG_11533</name>
</gene>
<sequence length="432" mass="47588">MANHHHHHPPLALLLLPPPPQPLSAAALSAAYRPPLRAALQRLKRLSVRSSAQVSCDIALPYPGYTLGQTQRTFSGCEENLLHDVQDLLVNTYTLIYSICNEQNQQEASSVNTSSPGKANFNNVDVRIILLGYDQGYNYDTLVRPARAIPSCIVDLSILALCDRNWSHLYVTEGEPGERLYRQFRALVNGSLSSRVGGTWEMERVPGGMSFNMRQQSQALPSATATATAPVPDANIMATKIAGHRVLVIGREERNDREANSLLADISQKLQLTIALLLAEFNGCAIQPENQNLGDESGPAPPPSNPAAPEATRFFQSIVDWRIAGERFSKTQPASSRLHFDRNTDGSITISPWELIYVSEPLKQLKQIIGGNKEDGVAHMEYTVVLDESQKDSLADLIHPWNDICRMVVCKSLAPPSSQSDEPHEDDLLCQN</sequence>
<keyword evidence="3" id="KW-1185">Reference proteome</keyword>
<evidence type="ECO:0000313" key="2">
    <source>
        <dbReference type="EMBL" id="KLJ13539.1"/>
    </source>
</evidence>
<accession>A0A0H1BPS3</accession>
<feature type="region of interest" description="Disordered" evidence="1">
    <location>
        <begin position="289"/>
        <end position="309"/>
    </location>
</feature>